<dbReference type="RefSeq" id="WP_142892129.1">
    <property type="nucleotide sequence ID" value="NZ_ML660161.1"/>
</dbReference>
<dbReference type="InterPro" id="IPR029787">
    <property type="entry name" value="Nucleotide_cyclase"/>
</dbReference>
<feature type="transmembrane region" description="Helical" evidence="4">
    <location>
        <begin position="93"/>
        <end position="111"/>
    </location>
</feature>
<dbReference type="OrthoDB" id="9803824at2"/>
<keyword evidence="4" id="KW-1133">Transmembrane helix</keyword>
<dbReference type="Pfam" id="PF00990">
    <property type="entry name" value="GGDEF"/>
    <property type="match status" value="1"/>
</dbReference>
<dbReference type="EC" id="2.7.7.65" evidence="2"/>
<dbReference type="CDD" id="cd01949">
    <property type="entry name" value="GGDEF"/>
    <property type="match status" value="1"/>
</dbReference>
<name>A0A545UII5_9GAMM</name>
<proteinExistence type="predicted"/>
<feature type="transmembrane region" description="Helical" evidence="4">
    <location>
        <begin position="185"/>
        <end position="210"/>
    </location>
</feature>
<evidence type="ECO:0000259" key="5">
    <source>
        <dbReference type="PROSITE" id="PS50887"/>
    </source>
</evidence>
<dbReference type="PANTHER" id="PTHR45138:SF9">
    <property type="entry name" value="DIGUANYLATE CYCLASE DGCM-RELATED"/>
    <property type="match status" value="1"/>
</dbReference>
<feature type="transmembrane region" description="Helical" evidence="4">
    <location>
        <begin position="34"/>
        <end position="51"/>
    </location>
</feature>
<comment type="caution">
    <text evidence="6">The sequence shown here is derived from an EMBL/GenBank/DDBJ whole genome shotgun (WGS) entry which is preliminary data.</text>
</comment>
<evidence type="ECO:0000256" key="1">
    <source>
        <dbReference type="ARBA" id="ARBA00001946"/>
    </source>
</evidence>
<dbReference type="SUPFAM" id="SSF55073">
    <property type="entry name" value="Nucleotide cyclase"/>
    <property type="match status" value="1"/>
</dbReference>
<evidence type="ECO:0000313" key="6">
    <source>
        <dbReference type="EMBL" id="TQV89279.1"/>
    </source>
</evidence>
<dbReference type="InterPro" id="IPR000160">
    <property type="entry name" value="GGDEF_dom"/>
</dbReference>
<keyword evidence="7" id="KW-1185">Reference proteome</keyword>
<accession>A0A545UII5</accession>
<feature type="transmembrane region" description="Helical" evidence="4">
    <location>
        <begin position="123"/>
        <end position="142"/>
    </location>
</feature>
<dbReference type="Proteomes" id="UP000315439">
    <property type="component" value="Unassembled WGS sequence"/>
</dbReference>
<evidence type="ECO:0000256" key="2">
    <source>
        <dbReference type="ARBA" id="ARBA00012528"/>
    </source>
</evidence>
<dbReference type="FunFam" id="3.30.70.270:FF:000001">
    <property type="entry name" value="Diguanylate cyclase domain protein"/>
    <property type="match status" value="1"/>
</dbReference>
<dbReference type="Gene3D" id="3.30.70.270">
    <property type="match status" value="1"/>
</dbReference>
<dbReference type="SMART" id="SM00267">
    <property type="entry name" value="GGDEF"/>
    <property type="match status" value="1"/>
</dbReference>
<organism evidence="6 7">
    <name type="scientific">Aliikangiella coralliicola</name>
    <dbReference type="NCBI Taxonomy" id="2592383"/>
    <lineage>
        <taxon>Bacteria</taxon>
        <taxon>Pseudomonadati</taxon>
        <taxon>Pseudomonadota</taxon>
        <taxon>Gammaproteobacteria</taxon>
        <taxon>Oceanospirillales</taxon>
        <taxon>Pleioneaceae</taxon>
        <taxon>Aliikangiella</taxon>
    </lineage>
</organism>
<reference evidence="6 7" key="1">
    <citation type="submission" date="2019-07" db="EMBL/GenBank/DDBJ databases">
        <title>Draft genome for Aliikangiella sp. M105.</title>
        <authorList>
            <person name="Wang G."/>
        </authorList>
    </citation>
    <scope>NUCLEOTIDE SEQUENCE [LARGE SCALE GENOMIC DNA]</scope>
    <source>
        <strain evidence="6 7">M105</strain>
    </source>
</reference>
<comment type="cofactor">
    <cofactor evidence="1">
        <name>Mg(2+)</name>
        <dbReference type="ChEBI" id="CHEBI:18420"/>
    </cofactor>
</comment>
<dbReference type="AlphaFoldDB" id="A0A545UII5"/>
<dbReference type="InterPro" id="IPR043128">
    <property type="entry name" value="Rev_trsase/Diguanyl_cyclase"/>
</dbReference>
<evidence type="ECO:0000256" key="3">
    <source>
        <dbReference type="ARBA" id="ARBA00034247"/>
    </source>
</evidence>
<keyword evidence="4" id="KW-0472">Membrane</keyword>
<protein>
    <recommendedName>
        <fullName evidence="2">diguanylate cyclase</fullName>
        <ecNumber evidence="2">2.7.7.65</ecNumber>
    </recommendedName>
</protein>
<keyword evidence="4" id="KW-0812">Transmembrane</keyword>
<feature type="transmembrane region" description="Helical" evidence="4">
    <location>
        <begin position="154"/>
        <end position="173"/>
    </location>
</feature>
<comment type="catalytic activity">
    <reaction evidence="3">
        <text>2 GTP = 3',3'-c-di-GMP + 2 diphosphate</text>
        <dbReference type="Rhea" id="RHEA:24898"/>
        <dbReference type="ChEBI" id="CHEBI:33019"/>
        <dbReference type="ChEBI" id="CHEBI:37565"/>
        <dbReference type="ChEBI" id="CHEBI:58805"/>
        <dbReference type="EC" id="2.7.7.65"/>
    </reaction>
</comment>
<feature type="domain" description="GGDEF" evidence="5">
    <location>
        <begin position="251"/>
        <end position="383"/>
    </location>
</feature>
<dbReference type="InterPro" id="IPR050469">
    <property type="entry name" value="Diguanylate_Cyclase"/>
</dbReference>
<dbReference type="PANTHER" id="PTHR45138">
    <property type="entry name" value="REGULATORY COMPONENTS OF SENSORY TRANSDUCTION SYSTEM"/>
    <property type="match status" value="1"/>
</dbReference>
<feature type="transmembrane region" description="Helical" evidence="4">
    <location>
        <begin position="6"/>
        <end position="27"/>
    </location>
</feature>
<dbReference type="EMBL" id="VIKS01000002">
    <property type="protein sequence ID" value="TQV89279.1"/>
    <property type="molecule type" value="Genomic_DNA"/>
</dbReference>
<feature type="transmembrane region" description="Helical" evidence="4">
    <location>
        <begin position="63"/>
        <end position="81"/>
    </location>
</feature>
<dbReference type="PROSITE" id="PS50887">
    <property type="entry name" value="GGDEF"/>
    <property type="match status" value="1"/>
</dbReference>
<gene>
    <name evidence="6" type="ORF">FLL46_03875</name>
</gene>
<dbReference type="NCBIfam" id="TIGR00254">
    <property type="entry name" value="GGDEF"/>
    <property type="match status" value="1"/>
</dbReference>
<evidence type="ECO:0000313" key="7">
    <source>
        <dbReference type="Proteomes" id="UP000315439"/>
    </source>
</evidence>
<evidence type="ECO:0000256" key="4">
    <source>
        <dbReference type="SAM" id="Phobius"/>
    </source>
</evidence>
<dbReference type="GO" id="GO:0052621">
    <property type="term" value="F:diguanylate cyclase activity"/>
    <property type="evidence" value="ECO:0007669"/>
    <property type="project" value="UniProtKB-EC"/>
</dbReference>
<sequence length="383" mass="43924">MNSVLFAQLTVIFTSLTLALIFLMAWYTMGRKKYILLWSITFLIIVIQRVFNVFSEDIKPHILYWMIVCSLSMLSVVIGSWGHFLRTRSRLNIKYFFSSTIVLLILTYYFTAVNNHTGLSMSLYIYHNAIILFIVGIVILKYREKSPPADLGASISYILLSIFQFMAATFALLQGAELNPFFRELYIYLNFVTMPAAFTAMGLFVVFMLASDLSENMKTLAMTDPLTRCLNRRGFYEQAQKKITNMLKRSQHVCIVLMDIDKFKSINDKYGHAAGDQVLIETVDQVKTHIKHEDLLGRLGGEEFVILLGRIEFNEASNVAERLRKIIENHTIFFDELEINVSASFGVVFIEDDNSDVEKAIDRADNALYQAKEYGRNQVVMTT</sequence>